<dbReference type="Gene3D" id="3.40.50.1820">
    <property type="entry name" value="alpha/beta hydrolase"/>
    <property type="match status" value="1"/>
</dbReference>
<comment type="similarity">
    <text evidence="1">Belongs to the C/M/P thioester hydrolase family.</text>
</comment>
<dbReference type="InterPro" id="IPR016662">
    <property type="entry name" value="Acyl-CoA_thioEstase_long-chain"/>
</dbReference>
<evidence type="ECO:0000313" key="5">
    <source>
        <dbReference type="EMBL" id="KAA0724246.1"/>
    </source>
</evidence>
<dbReference type="PIRSF" id="PIRSF016521">
    <property type="entry name" value="Acyl-CoA_hydro"/>
    <property type="match status" value="1"/>
</dbReference>
<accession>A0A5A9PTB9</accession>
<evidence type="ECO:0000313" key="6">
    <source>
        <dbReference type="Proteomes" id="UP000324632"/>
    </source>
</evidence>
<evidence type="ECO:0000259" key="4">
    <source>
        <dbReference type="Pfam" id="PF08840"/>
    </source>
</evidence>
<dbReference type="GO" id="GO:0006631">
    <property type="term" value="P:fatty acid metabolic process"/>
    <property type="evidence" value="ECO:0007669"/>
    <property type="project" value="TreeGrafter"/>
</dbReference>
<dbReference type="Pfam" id="PF04775">
    <property type="entry name" value="Bile_Hydr_Trans"/>
    <property type="match status" value="1"/>
</dbReference>
<dbReference type="InterPro" id="IPR014940">
    <property type="entry name" value="BAAT_C"/>
</dbReference>
<protein>
    <submittedName>
        <fullName evidence="5">Acyl-coenzyme A thioesterase 4</fullName>
    </submittedName>
</protein>
<keyword evidence="6" id="KW-1185">Reference proteome</keyword>
<feature type="active site" description="Charge relay system" evidence="2">
    <location>
        <position position="161"/>
    </location>
</feature>
<dbReference type="Gene3D" id="2.60.40.2240">
    <property type="entry name" value="Acyl-CoA thioester hydrolase/BAAT N-terminal domain"/>
    <property type="match status" value="1"/>
</dbReference>
<dbReference type="InterPro" id="IPR042490">
    <property type="entry name" value="Thio_Ohase/BAAT_N"/>
</dbReference>
<feature type="domain" description="BAAT/Acyl-CoA thioester hydrolase C-terminal" evidence="4">
    <location>
        <begin position="133"/>
        <end position="343"/>
    </location>
</feature>
<proteinExistence type="inferred from homology"/>
<dbReference type="GO" id="GO:0006637">
    <property type="term" value="P:acyl-CoA metabolic process"/>
    <property type="evidence" value="ECO:0007669"/>
    <property type="project" value="InterPro"/>
</dbReference>
<name>A0A5A9PTB9_9TELE</name>
<evidence type="ECO:0000256" key="1">
    <source>
        <dbReference type="ARBA" id="ARBA00006538"/>
    </source>
</evidence>
<dbReference type="Proteomes" id="UP000324632">
    <property type="component" value="Chromosome 2"/>
</dbReference>
<feature type="domain" description="Acyl-CoA thioester hydrolase/bile acid-CoA amino acid N-acetyltransferase" evidence="3">
    <location>
        <begin position="1"/>
        <end position="68"/>
    </location>
</feature>
<dbReference type="SUPFAM" id="SSF53474">
    <property type="entry name" value="alpha/beta-Hydrolases"/>
    <property type="match status" value="1"/>
</dbReference>
<organism evidence="5 6">
    <name type="scientific">Triplophysa tibetana</name>
    <dbReference type="NCBI Taxonomy" id="1572043"/>
    <lineage>
        <taxon>Eukaryota</taxon>
        <taxon>Metazoa</taxon>
        <taxon>Chordata</taxon>
        <taxon>Craniata</taxon>
        <taxon>Vertebrata</taxon>
        <taxon>Euteleostomi</taxon>
        <taxon>Actinopterygii</taxon>
        <taxon>Neopterygii</taxon>
        <taxon>Teleostei</taxon>
        <taxon>Ostariophysi</taxon>
        <taxon>Cypriniformes</taxon>
        <taxon>Nemacheilidae</taxon>
        <taxon>Triplophysa</taxon>
    </lineage>
</organism>
<dbReference type="Pfam" id="PF08840">
    <property type="entry name" value="BAAT_C"/>
    <property type="match status" value="1"/>
</dbReference>
<feature type="active site" description="Charge relay system" evidence="2">
    <location>
        <position position="288"/>
    </location>
</feature>
<evidence type="ECO:0000256" key="2">
    <source>
        <dbReference type="PIRSR" id="PIRSR016521-1"/>
    </source>
</evidence>
<dbReference type="PANTHER" id="PTHR10824:SF36">
    <property type="entry name" value="ACYL-COA THIOESTERASE 17-RELATED"/>
    <property type="match status" value="1"/>
</dbReference>
<sequence>MGLLWSMRPVPETKPGRRFQKNNVQTTVKVVISVYEGHLANGFKHHTPITSASVERSSLTSGVHRVEVIEEGIKGTLFIPPGSGPFPAVLDLSGGLGGRDEHHSALLASHGYVSLALEYIGFLNASGKLEHVDNTYFETAFAFLKKHPKVCPDKVAVMGMSFGVSVTLAMAAYSEIIQPKCVVCVNGFHIMPLDGSLADVYAALQQNVDKIRYDEKMRFIWRDLLLPIPDDPTKKVEMGKIKCPVLLIVGEDDQNWPSSESATDMKKMMEKAGNSHLLTLLSYPGAGHLIEPPYSPHVRFSEFKLLEAKTKVMMVWGGETVSHSRAQENSWQKTLAFLEEHLYDNSRETTRC</sequence>
<dbReference type="GO" id="GO:0047617">
    <property type="term" value="F:fatty acyl-CoA hydrolase activity"/>
    <property type="evidence" value="ECO:0007669"/>
    <property type="project" value="TreeGrafter"/>
</dbReference>
<gene>
    <name evidence="5" type="ORF">E1301_Tti003516</name>
</gene>
<dbReference type="PANTHER" id="PTHR10824">
    <property type="entry name" value="ACYL-COENZYME A THIOESTERASE-RELATED"/>
    <property type="match status" value="1"/>
</dbReference>
<reference evidence="5 6" key="1">
    <citation type="journal article" date="2019" name="Mol. Ecol. Resour.">
        <title>Chromosome-level genome assembly of Triplophysa tibetana, a fish adapted to the harsh high-altitude environment of the Tibetan Plateau.</title>
        <authorList>
            <person name="Yang X."/>
            <person name="Liu H."/>
            <person name="Ma Z."/>
            <person name="Zou Y."/>
            <person name="Zou M."/>
            <person name="Mao Y."/>
            <person name="Li X."/>
            <person name="Wang H."/>
            <person name="Chen T."/>
            <person name="Wang W."/>
            <person name="Yang R."/>
        </authorList>
    </citation>
    <scope>NUCLEOTIDE SEQUENCE [LARGE SCALE GENOMIC DNA]</scope>
    <source>
        <strain evidence="5">TTIB1903HZAU</strain>
        <tissue evidence="5">Muscle</tissue>
    </source>
</reference>
<dbReference type="FunFam" id="3.40.50.1820:FF:000024">
    <property type="entry name" value="acyl-coenzyme A thioesterase 4"/>
    <property type="match status" value="1"/>
</dbReference>
<dbReference type="InterPro" id="IPR006862">
    <property type="entry name" value="Thio_Ohase/aa_AcTrfase"/>
</dbReference>
<evidence type="ECO:0000259" key="3">
    <source>
        <dbReference type="Pfam" id="PF04775"/>
    </source>
</evidence>
<dbReference type="InterPro" id="IPR029058">
    <property type="entry name" value="AB_hydrolase_fold"/>
</dbReference>
<feature type="active site" description="Charge relay system" evidence="2">
    <location>
        <position position="253"/>
    </location>
</feature>
<dbReference type="EMBL" id="SOYY01000002">
    <property type="protein sequence ID" value="KAA0724246.1"/>
    <property type="molecule type" value="Genomic_DNA"/>
</dbReference>
<comment type="caution">
    <text evidence="5">The sequence shown here is derived from an EMBL/GenBank/DDBJ whole genome shotgun (WGS) entry which is preliminary data.</text>
</comment>
<dbReference type="AlphaFoldDB" id="A0A5A9PTB9"/>